<dbReference type="Pfam" id="PF06293">
    <property type="entry name" value="Kdo"/>
    <property type="match status" value="1"/>
</dbReference>
<gene>
    <name evidence="1" type="ORF">HMPREF9332_01506</name>
</gene>
<comment type="caution">
    <text evidence="1">The sequence shown here is derived from an EMBL/GenBank/DDBJ whole genome shotgun (WGS) entry which is preliminary data.</text>
</comment>
<dbReference type="PATRIC" id="fig|679199.3.peg.1685"/>
<keyword evidence="2" id="KW-1185">Reference proteome</keyword>
<accession>G5GD77</accession>
<dbReference type="InterPro" id="IPR008266">
    <property type="entry name" value="Tyr_kinase_AS"/>
</dbReference>
<dbReference type="eggNOG" id="COG3642">
    <property type="taxonomic scope" value="Bacteria"/>
</dbReference>
<dbReference type="HOGENOM" id="CLU_079054_0_0_10"/>
<dbReference type="STRING" id="679199.HMPREF9332_01506"/>
<name>G5GD77_9BACT</name>
<dbReference type="GO" id="GO:0004672">
    <property type="term" value="F:protein kinase activity"/>
    <property type="evidence" value="ECO:0007669"/>
    <property type="project" value="InterPro"/>
</dbReference>
<dbReference type="EMBL" id="ACZK01000025">
    <property type="protein sequence ID" value="EHG21991.1"/>
    <property type="molecule type" value="Genomic_DNA"/>
</dbReference>
<dbReference type="PROSITE" id="PS00109">
    <property type="entry name" value="PROTEIN_KINASE_TYR"/>
    <property type="match status" value="1"/>
</dbReference>
<evidence type="ECO:0000313" key="2">
    <source>
        <dbReference type="Proteomes" id="UP000015993"/>
    </source>
</evidence>
<dbReference type="Gene3D" id="1.10.510.10">
    <property type="entry name" value="Transferase(Phosphotransferase) domain 1"/>
    <property type="match status" value="1"/>
</dbReference>
<reference evidence="1 2" key="1">
    <citation type="submission" date="2011-08" db="EMBL/GenBank/DDBJ databases">
        <title>The Genome Sequence of Prevotella sp. oral taxon 302 str. F0323.</title>
        <authorList>
            <consortium name="The Broad Institute Genome Sequencing Platform"/>
            <person name="Earl A."/>
            <person name="Ward D."/>
            <person name="Feldgarden M."/>
            <person name="Gevers D."/>
            <person name="Izard J."/>
            <person name="Blanton J.M."/>
            <person name="Baranova O.V."/>
            <person name="Tanner A.C."/>
            <person name="Dewhirst F.E."/>
            <person name="Young S.K."/>
            <person name="Zeng Q."/>
            <person name="Gargeya S."/>
            <person name="Fitzgerald M."/>
            <person name="Haas B."/>
            <person name="Abouelleil A."/>
            <person name="Alvarado L."/>
            <person name="Arachchi H.M."/>
            <person name="Berlin A."/>
            <person name="Brown A."/>
            <person name="Chapman S.B."/>
            <person name="Chen Z."/>
            <person name="Dunbar C."/>
            <person name="Freedman E."/>
            <person name="Gearin G."/>
            <person name="Gellesch M."/>
            <person name="Goldberg J."/>
            <person name="Griggs A."/>
            <person name="Gujja S."/>
            <person name="Heiman D."/>
            <person name="Howarth C."/>
            <person name="Larson L."/>
            <person name="Lui A."/>
            <person name="MacDonald P.J.P."/>
            <person name="Montmayeur A."/>
            <person name="Murphy C."/>
            <person name="Neiman D."/>
            <person name="Pearson M."/>
            <person name="Priest M."/>
            <person name="Roberts A."/>
            <person name="Saif S."/>
            <person name="Shea T."/>
            <person name="Shenoy N."/>
            <person name="Sisk P."/>
            <person name="Stolte C."/>
            <person name="Sykes S."/>
            <person name="Wortman J."/>
            <person name="Nusbaum C."/>
            <person name="Birren B."/>
        </authorList>
    </citation>
    <scope>NUCLEOTIDE SEQUENCE [LARGE SCALE GENOMIC DNA]</scope>
    <source>
        <strain evidence="1 2">F0323</strain>
    </source>
</reference>
<dbReference type="AlphaFoldDB" id="G5GD77"/>
<protein>
    <recommendedName>
        <fullName evidence="3">Protein kinase domain-containing protein</fullName>
    </recommendedName>
</protein>
<dbReference type="OrthoDB" id="9773772at2"/>
<organism evidence="1 2">
    <name type="scientific">Alloprevotella rava F0323</name>
    <dbReference type="NCBI Taxonomy" id="679199"/>
    <lineage>
        <taxon>Bacteria</taxon>
        <taxon>Pseudomonadati</taxon>
        <taxon>Bacteroidota</taxon>
        <taxon>Bacteroidia</taxon>
        <taxon>Bacteroidales</taxon>
        <taxon>Prevotellaceae</taxon>
        <taxon>Alloprevotella</taxon>
    </lineage>
</organism>
<dbReference type="RefSeq" id="WP_009347988.1">
    <property type="nucleotide sequence ID" value="NZ_JH376832.1"/>
</dbReference>
<dbReference type="InterPro" id="IPR011009">
    <property type="entry name" value="Kinase-like_dom_sf"/>
</dbReference>
<evidence type="ECO:0008006" key="3">
    <source>
        <dbReference type="Google" id="ProtNLM"/>
    </source>
</evidence>
<sequence>MKLLIHPKYERVRPFLENIDTYFAEGRSLRESRNSLRVCRWEDLELNVKRFRQPSFFQRVAYTFLRSPKGLRAYENPFRMLAAGVDSPEPVAYLERRKGGLIAESFFVSVQCPYTRRFYEFATAQLTPEVLLVARSFARLTARLHEAGILHLDYSPGNILFEVVDGEPHFSLVDTNRMRFGRVSIAEGCRNFARLWGRPAFFEAMADAYAEARHASPAECRQLMLSARRKFWKRYIRRHGAPFEMELD</sequence>
<dbReference type="Proteomes" id="UP000015993">
    <property type="component" value="Unassembled WGS sequence"/>
</dbReference>
<proteinExistence type="predicted"/>
<dbReference type="SUPFAM" id="SSF56112">
    <property type="entry name" value="Protein kinase-like (PK-like)"/>
    <property type="match status" value="1"/>
</dbReference>
<evidence type="ECO:0000313" key="1">
    <source>
        <dbReference type="EMBL" id="EHG21991.1"/>
    </source>
</evidence>